<dbReference type="RefSeq" id="WP_377244697.1">
    <property type="nucleotide sequence ID" value="NZ_JBHLUH010000004.1"/>
</dbReference>
<feature type="coiled-coil region" evidence="1">
    <location>
        <begin position="423"/>
        <end position="484"/>
    </location>
</feature>
<keyword evidence="1" id="KW-0175">Coiled coil</keyword>
<evidence type="ECO:0000313" key="3">
    <source>
        <dbReference type="EMBL" id="MFC0526571.1"/>
    </source>
</evidence>
<name>A0ABV6LVY3_9ACTN</name>
<evidence type="ECO:0000313" key="4">
    <source>
        <dbReference type="Proteomes" id="UP001589867"/>
    </source>
</evidence>
<feature type="coiled-coil region" evidence="1">
    <location>
        <begin position="194"/>
        <end position="264"/>
    </location>
</feature>
<organism evidence="3 4">
    <name type="scientific">Phytohabitans kaempferiae</name>
    <dbReference type="NCBI Taxonomy" id="1620943"/>
    <lineage>
        <taxon>Bacteria</taxon>
        <taxon>Bacillati</taxon>
        <taxon>Actinomycetota</taxon>
        <taxon>Actinomycetes</taxon>
        <taxon>Micromonosporales</taxon>
        <taxon>Micromonosporaceae</taxon>
    </lineage>
</organism>
<keyword evidence="4" id="KW-1185">Reference proteome</keyword>
<dbReference type="Proteomes" id="UP001589867">
    <property type="component" value="Unassembled WGS sequence"/>
</dbReference>
<dbReference type="InterPro" id="IPR027417">
    <property type="entry name" value="P-loop_NTPase"/>
</dbReference>
<sequence>MSTRLRIDSIELGTSGGPVRYDFSGPLTVLSGPVGAGKSSLLELIKHGLGGRARFSPVVSEHVSAVTLGVAAGRERYEITRAVHDEVGHVQVRDLITQEDLGFFVTEGQKRADKETVGKLLLRALGLPTDARASSANKKATGRPSLITFNDVWSSLYVEQPEIDRSIAHHTDTYREPKRRTVFKLFFGLTDAELLSLSARLQTAEQELAAAEAEEGSISRFLRSADAGGRDEALIAQEQARLDLERSQERLRRLSNEADPADAQTDVLRDLMVATLERVDSLRRELTDVEVAHEGRLGLAAGIRQDLARLSRAQEAGRRLADFEFVVCPRCSQSIRDRDVAHGSCRLCLQPEPILDSGDEVSSYEVRQLEAQQSEVVELLAAGEGRMVELRTRLIETEEHAKRLASAVDERTRELISPRLQAFSDASTAVGKAEERLRSLEERLRLWDHFNDISLHTNRLRTIRNELKDRVADQEQRLAENRTLLRTMSADYARTLANLGVPGVRSGRIDDNTYLPYVDGVRFDRVSTGGIRTALVVAYWVTLLATALRESTTLMPALLVLDSPRKSIGAGEALAANLYRQLDILAETYRGRVQIIVADNGLPDQYSRRWQELTFGYDRPVISSIPHPGPAEVVTLDQMIQEAYDTV</sequence>
<dbReference type="EMBL" id="JBHLUH010000004">
    <property type="protein sequence ID" value="MFC0526571.1"/>
    <property type="molecule type" value="Genomic_DNA"/>
</dbReference>
<dbReference type="Gene3D" id="3.40.50.300">
    <property type="entry name" value="P-loop containing nucleotide triphosphate hydrolases"/>
    <property type="match status" value="1"/>
</dbReference>
<protein>
    <submittedName>
        <fullName evidence="3">AAA family ATPase</fullName>
    </submittedName>
</protein>
<comment type="caution">
    <text evidence="3">The sequence shown here is derived from an EMBL/GenBank/DDBJ whole genome shotgun (WGS) entry which is preliminary data.</text>
</comment>
<evidence type="ECO:0000256" key="1">
    <source>
        <dbReference type="SAM" id="Coils"/>
    </source>
</evidence>
<gene>
    <name evidence="3" type="ORF">ACFFIA_02720</name>
</gene>
<proteinExistence type="predicted"/>
<dbReference type="SUPFAM" id="SSF52540">
    <property type="entry name" value="P-loop containing nucleoside triphosphate hydrolases"/>
    <property type="match status" value="1"/>
</dbReference>
<reference evidence="3 4" key="1">
    <citation type="submission" date="2024-09" db="EMBL/GenBank/DDBJ databases">
        <authorList>
            <person name="Sun Q."/>
            <person name="Mori K."/>
        </authorList>
    </citation>
    <scope>NUCLEOTIDE SEQUENCE [LARGE SCALE GENOMIC DNA]</scope>
    <source>
        <strain evidence="3 4">TBRC 3947</strain>
    </source>
</reference>
<feature type="domain" description="Rad50/SbcC-type AAA" evidence="2">
    <location>
        <begin position="22"/>
        <end position="277"/>
    </location>
</feature>
<dbReference type="Pfam" id="PF13476">
    <property type="entry name" value="AAA_23"/>
    <property type="match status" value="1"/>
</dbReference>
<accession>A0ABV6LVY3</accession>
<dbReference type="InterPro" id="IPR038729">
    <property type="entry name" value="Rad50/SbcC_AAA"/>
</dbReference>
<evidence type="ECO:0000259" key="2">
    <source>
        <dbReference type="Pfam" id="PF13476"/>
    </source>
</evidence>